<name>A0A7J8YM45_GOSAI</name>
<sequence>MAVDAEIELPTIEFRSSDLNEEPKGGTVCARGFERLVRLSVVSMWCTKRYQQKFERMHLNC</sequence>
<proteinExistence type="predicted"/>
<dbReference type="AlphaFoldDB" id="A0A7J8YM45"/>
<dbReference type="EMBL" id="JABFAA010000013">
    <property type="protein sequence ID" value="MBA0700039.1"/>
    <property type="molecule type" value="Genomic_DNA"/>
</dbReference>
<dbReference type="Proteomes" id="UP000593577">
    <property type="component" value="Unassembled WGS sequence"/>
</dbReference>
<reference evidence="1 2" key="1">
    <citation type="journal article" date="2019" name="Genome Biol. Evol.">
        <title>Insights into the evolution of the New World diploid cottons (Gossypium, subgenus Houzingenia) based on genome sequencing.</title>
        <authorList>
            <person name="Grover C.E."/>
            <person name="Arick M.A. 2nd"/>
            <person name="Thrash A."/>
            <person name="Conover J.L."/>
            <person name="Sanders W.S."/>
            <person name="Peterson D.G."/>
            <person name="Frelichowski J.E."/>
            <person name="Scheffler J.A."/>
            <person name="Scheffler B.E."/>
            <person name="Wendel J.F."/>
        </authorList>
    </citation>
    <scope>NUCLEOTIDE SEQUENCE [LARGE SCALE GENOMIC DNA]</scope>
    <source>
        <strain evidence="1">185</strain>
        <tissue evidence="1">Leaf</tissue>
    </source>
</reference>
<accession>A0A7J8YM45</accession>
<organism evidence="1 2">
    <name type="scientific">Gossypium aridum</name>
    <name type="common">American cotton</name>
    <name type="synonym">Erioxylum aridum</name>
    <dbReference type="NCBI Taxonomy" id="34290"/>
    <lineage>
        <taxon>Eukaryota</taxon>
        <taxon>Viridiplantae</taxon>
        <taxon>Streptophyta</taxon>
        <taxon>Embryophyta</taxon>
        <taxon>Tracheophyta</taxon>
        <taxon>Spermatophyta</taxon>
        <taxon>Magnoliopsida</taxon>
        <taxon>eudicotyledons</taxon>
        <taxon>Gunneridae</taxon>
        <taxon>Pentapetalae</taxon>
        <taxon>rosids</taxon>
        <taxon>malvids</taxon>
        <taxon>Malvales</taxon>
        <taxon>Malvaceae</taxon>
        <taxon>Malvoideae</taxon>
        <taxon>Gossypium</taxon>
    </lineage>
</organism>
<keyword evidence="2" id="KW-1185">Reference proteome</keyword>
<comment type="caution">
    <text evidence="1">The sequence shown here is derived from an EMBL/GenBank/DDBJ whole genome shotgun (WGS) entry which is preliminary data.</text>
</comment>
<gene>
    <name evidence="1" type="ORF">Goari_001618</name>
</gene>
<evidence type="ECO:0000313" key="1">
    <source>
        <dbReference type="EMBL" id="MBA0700039.1"/>
    </source>
</evidence>
<protein>
    <submittedName>
        <fullName evidence="1">Uncharacterized protein</fullName>
    </submittedName>
</protein>
<evidence type="ECO:0000313" key="2">
    <source>
        <dbReference type="Proteomes" id="UP000593577"/>
    </source>
</evidence>